<sequence>MMYWQGVDSVVAVLLHATNGDKALSLLLLSLMLRRWIPHFFLKGKQGAMEHRLMQLSLLLRYYDPELAHQVFDKLECKPE</sequence>
<name>A0A0S4KDR5_BODSA</name>
<organism evidence="2 3">
    <name type="scientific">Bodo saltans</name>
    <name type="common">Flagellated protozoan</name>
    <dbReference type="NCBI Taxonomy" id="75058"/>
    <lineage>
        <taxon>Eukaryota</taxon>
        <taxon>Discoba</taxon>
        <taxon>Euglenozoa</taxon>
        <taxon>Kinetoplastea</taxon>
        <taxon>Metakinetoplastina</taxon>
        <taxon>Eubodonida</taxon>
        <taxon>Bodonidae</taxon>
        <taxon>Bodo</taxon>
    </lineage>
</organism>
<protein>
    <recommendedName>
        <fullName evidence="1">Rab-GAP TBC domain-containing protein</fullName>
    </recommendedName>
</protein>
<feature type="domain" description="Rab-GAP TBC" evidence="1">
    <location>
        <begin position="1"/>
        <end position="80"/>
    </location>
</feature>
<dbReference type="Proteomes" id="UP000051952">
    <property type="component" value="Unassembled WGS sequence"/>
</dbReference>
<dbReference type="Pfam" id="PF00566">
    <property type="entry name" value="RabGAP-TBC"/>
    <property type="match status" value="1"/>
</dbReference>
<dbReference type="PROSITE" id="PS50086">
    <property type="entry name" value="TBC_RABGAP"/>
    <property type="match status" value="1"/>
</dbReference>
<proteinExistence type="predicted"/>
<reference evidence="3" key="1">
    <citation type="submission" date="2015-09" db="EMBL/GenBank/DDBJ databases">
        <authorList>
            <consortium name="Pathogen Informatics"/>
        </authorList>
    </citation>
    <scope>NUCLEOTIDE SEQUENCE [LARGE SCALE GENOMIC DNA]</scope>
    <source>
        <strain evidence="3">Lake Konstanz</strain>
    </source>
</reference>
<dbReference type="VEuPathDB" id="TriTrypDB:BSAL_50900"/>
<accession>A0A0S4KDR5</accession>
<dbReference type="InterPro" id="IPR035969">
    <property type="entry name" value="Rab-GAP_TBC_sf"/>
</dbReference>
<dbReference type="OrthoDB" id="1668230at2759"/>
<gene>
    <name evidence="2" type="ORF">BSAL_50900</name>
</gene>
<evidence type="ECO:0000259" key="1">
    <source>
        <dbReference type="PROSITE" id="PS50086"/>
    </source>
</evidence>
<evidence type="ECO:0000313" key="3">
    <source>
        <dbReference type="Proteomes" id="UP000051952"/>
    </source>
</evidence>
<keyword evidence="3" id="KW-1185">Reference proteome</keyword>
<dbReference type="InterPro" id="IPR000195">
    <property type="entry name" value="Rab-GAP-TBC_dom"/>
</dbReference>
<evidence type="ECO:0000313" key="2">
    <source>
        <dbReference type="EMBL" id="CUI11145.1"/>
    </source>
</evidence>
<dbReference type="AlphaFoldDB" id="A0A0S4KDR5"/>
<dbReference type="EMBL" id="CYKH01000053">
    <property type="protein sequence ID" value="CUI11145.1"/>
    <property type="molecule type" value="Genomic_DNA"/>
</dbReference>
<feature type="non-terminal residue" evidence="2">
    <location>
        <position position="80"/>
    </location>
</feature>
<dbReference type="SUPFAM" id="SSF47923">
    <property type="entry name" value="Ypt/Rab-GAP domain of gyp1p"/>
    <property type="match status" value="1"/>
</dbReference>